<organism evidence="2">
    <name type="scientific">uncultured Caudovirales phage</name>
    <dbReference type="NCBI Taxonomy" id="2100421"/>
    <lineage>
        <taxon>Viruses</taxon>
        <taxon>Duplodnaviria</taxon>
        <taxon>Heunggongvirae</taxon>
        <taxon>Uroviricota</taxon>
        <taxon>Caudoviricetes</taxon>
        <taxon>Peduoviridae</taxon>
        <taxon>Maltschvirus</taxon>
        <taxon>Maltschvirus maltsch</taxon>
    </lineage>
</organism>
<reference evidence="2" key="1">
    <citation type="submission" date="2020-04" db="EMBL/GenBank/DDBJ databases">
        <authorList>
            <person name="Chiriac C."/>
            <person name="Salcher M."/>
            <person name="Ghai R."/>
            <person name="Kavagutti S V."/>
        </authorList>
    </citation>
    <scope>NUCLEOTIDE SEQUENCE</scope>
</reference>
<sequence>MPQPIKKSDIIEGKILDGLISEFERAKVVNDEFNKSLKESATLLKSKLSNSKVDNTASLNAQKEAIAESNRLLKEKIALDKASQQNAITEEKLKQQKLRTQKMENAEVEK</sequence>
<feature type="coiled-coil region" evidence="1">
    <location>
        <begin position="79"/>
        <end position="106"/>
    </location>
</feature>
<protein>
    <submittedName>
        <fullName evidence="2">Uncharacterized protein</fullName>
    </submittedName>
</protein>
<gene>
    <name evidence="2" type="ORF">UFOVP104_56</name>
</gene>
<name>A0A6J5L5H3_9CAUD</name>
<feature type="non-terminal residue" evidence="2">
    <location>
        <position position="110"/>
    </location>
</feature>
<evidence type="ECO:0000313" key="2">
    <source>
        <dbReference type="EMBL" id="CAB4128623.1"/>
    </source>
</evidence>
<evidence type="ECO:0000256" key="1">
    <source>
        <dbReference type="SAM" id="Coils"/>
    </source>
</evidence>
<proteinExistence type="predicted"/>
<dbReference type="EMBL" id="LR796219">
    <property type="protein sequence ID" value="CAB4128623.1"/>
    <property type="molecule type" value="Genomic_DNA"/>
</dbReference>
<accession>A0A6J5L5H3</accession>
<keyword evidence="1" id="KW-0175">Coiled coil</keyword>